<organism evidence="27 28">
    <name type="scientific">Ranitomeya imitator</name>
    <name type="common">mimic poison frog</name>
    <dbReference type="NCBI Taxonomy" id="111125"/>
    <lineage>
        <taxon>Eukaryota</taxon>
        <taxon>Metazoa</taxon>
        <taxon>Chordata</taxon>
        <taxon>Craniata</taxon>
        <taxon>Vertebrata</taxon>
        <taxon>Euteleostomi</taxon>
        <taxon>Amphibia</taxon>
        <taxon>Batrachia</taxon>
        <taxon>Anura</taxon>
        <taxon>Neobatrachia</taxon>
        <taxon>Hyloidea</taxon>
        <taxon>Dendrobatidae</taxon>
        <taxon>Dendrobatinae</taxon>
        <taxon>Ranitomeya</taxon>
    </lineage>
</organism>
<dbReference type="Proteomes" id="UP001176940">
    <property type="component" value="Unassembled WGS sequence"/>
</dbReference>
<feature type="compositionally biased region" description="Basic and acidic residues" evidence="24">
    <location>
        <begin position="796"/>
        <end position="805"/>
    </location>
</feature>
<evidence type="ECO:0000313" key="28">
    <source>
        <dbReference type="Proteomes" id="UP001176940"/>
    </source>
</evidence>
<feature type="compositionally biased region" description="Basic and acidic residues" evidence="24">
    <location>
        <begin position="759"/>
        <end position="772"/>
    </location>
</feature>
<evidence type="ECO:0000259" key="25">
    <source>
        <dbReference type="Pfam" id="PF03344"/>
    </source>
</evidence>
<evidence type="ECO:0000256" key="9">
    <source>
        <dbReference type="ARBA" id="ARBA00022490"/>
    </source>
</evidence>
<keyword evidence="17 23" id="KW-0175">Coiled coil</keyword>
<feature type="compositionally biased region" description="Acidic residues" evidence="24">
    <location>
        <begin position="427"/>
        <end position="445"/>
    </location>
</feature>
<keyword evidence="9" id="KW-0963">Cytoplasm</keyword>
<evidence type="ECO:0000256" key="6">
    <source>
        <dbReference type="ARBA" id="ARBA00008592"/>
    </source>
</evidence>
<keyword evidence="18" id="KW-0804">Transcription</keyword>
<keyword evidence="11" id="KW-1017">Isopeptide bond</keyword>
<comment type="similarity">
    <text evidence="6">Belongs to the DAXX family.</text>
</comment>
<evidence type="ECO:0000259" key="26">
    <source>
        <dbReference type="Pfam" id="PF20920"/>
    </source>
</evidence>
<keyword evidence="10" id="KW-0678">Repressor</keyword>
<evidence type="ECO:0000256" key="23">
    <source>
        <dbReference type="SAM" id="Coils"/>
    </source>
</evidence>
<evidence type="ECO:0000256" key="5">
    <source>
        <dbReference type="ARBA" id="ARBA00004642"/>
    </source>
</evidence>
<feature type="compositionally biased region" description="Basic and acidic residues" evidence="24">
    <location>
        <begin position="446"/>
        <end position="463"/>
    </location>
</feature>
<evidence type="ECO:0000256" key="2">
    <source>
        <dbReference type="ARBA" id="ARBA00004496"/>
    </source>
</evidence>
<evidence type="ECO:0000256" key="12">
    <source>
        <dbReference type="ARBA" id="ARBA00022553"/>
    </source>
</evidence>
<feature type="region of interest" description="Disordered" evidence="24">
    <location>
        <begin position="150"/>
        <end position="170"/>
    </location>
</feature>
<feature type="region of interest" description="Disordered" evidence="24">
    <location>
        <begin position="755"/>
        <end position="864"/>
    </location>
</feature>
<dbReference type="InterPro" id="IPR046426">
    <property type="entry name" value="DAXX_histone-bd_sf"/>
</dbReference>
<evidence type="ECO:0000256" key="10">
    <source>
        <dbReference type="ARBA" id="ARBA00022491"/>
    </source>
</evidence>
<dbReference type="CDD" id="cd13150">
    <property type="entry name" value="DAXX_histone_binding"/>
    <property type="match status" value="1"/>
</dbReference>
<comment type="caution">
    <text evidence="27">The sequence shown here is derived from an EMBL/GenBank/DDBJ whole genome shotgun (WGS) entry which is preliminary data.</text>
</comment>
<sequence>MSKVKEIIILDDDEEEKPPRPSKATASPRNPSKETNGKTEKSCSSATSKAEVIIAQNKTLFNEFIEFCSNLTSDHPEVISFLQGRYSKANPSYLTSVEFRNTLGRCLTRVQAKRSKVFVYINELCTSLKANSQKRKVVLQTQAIQRPAAVQAETPTEIEEEGEAGSVAEKKTGSKRQIRYLENLLRIYSLEIKKLQEKELSLDELEDEDSSYIQESRLKRKLLRIFDKLCDLKDCSSLTGRVIEQRILYRGTRYPEVNRRLEKFINSSRDLFPDYGDVIQVVERANEKHNLGLSRKQMQSMAQDAFRELGNKLQDRRHLDMIYNFGCHLTDPYKSVNDPAQQDLSLSRRLRENRNTALNSLDTIIKKYAQLQDDSEEDTRRKTRRTSGKHTQSSTQSSSGESEEDVESENSETDIEEELKHSKESPDSEEGENEEEEVAADQENEADQKMDMASDGEKEKEDGGEATEQDSSPASSTSLDKDSSNTTLESEVEAQLSGSSGLPSNGSPAKAKSDDEQNEEPEVCDTPTNSEEQTEENQDDTVLRQSPEINEFEETEDLLLNCESSPDNTVNEENHKNTEKYLLPDMTVSLMVKDKDDLEGDGKDVTEPEDDPSPEASDAEMYSEPPPSPVGQEESCPDGNTEEPSASRRTSIDSDAASTKEETICIENAGNHDHEDDDSVVDAAASRDRTPSDSPIREDEVTLTKVHSAATAPDDCENKTDCDLSPLRSRNGVHMATPVRKTSLHRLKLRKINSSLIKDSCKPSDQEEDRSPPRRKRKDMSPENWTNHNGLSIFNGKERTEDHKEKSSKRIKLDHSYTSLSSSSDVDSITEDEDTPGLMMTCSSPVDTPTKPTKKSHVSTQCDPDEVIVLSD</sequence>
<feature type="domain" description="Daxx N-terminal Rassf1C-interacting" evidence="25">
    <location>
        <begin position="43"/>
        <end position="139"/>
    </location>
</feature>
<evidence type="ECO:0000256" key="7">
    <source>
        <dbReference type="ARBA" id="ARBA00019298"/>
    </source>
</evidence>
<feature type="region of interest" description="Disordered" evidence="24">
    <location>
        <begin position="372"/>
        <end position="739"/>
    </location>
</feature>
<feature type="compositionally biased region" description="Low complexity" evidence="24">
    <location>
        <begin position="816"/>
        <end position="827"/>
    </location>
</feature>
<keyword evidence="28" id="KW-1185">Reference proteome</keyword>
<keyword evidence="19" id="KW-0143">Chaperone</keyword>
<evidence type="ECO:0000256" key="8">
    <source>
        <dbReference type="ARBA" id="ARBA00022454"/>
    </source>
</evidence>
<feature type="compositionally biased region" description="Polar residues" evidence="24">
    <location>
        <begin position="562"/>
        <end position="571"/>
    </location>
</feature>
<keyword evidence="13" id="KW-0053">Apoptosis</keyword>
<comment type="subcellular location">
    <subcellularLocation>
        <location evidence="3">Chromosome</location>
        <location evidence="3">Centromere</location>
    </subcellularLocation>
    <subcellularLocation>
        <location evidence="2">Cytoplasm</location>
    </subcellularLocation>
    <subcellularLocation>
        <location evidence="1">Nucleus</location>
        <location evidence="1">PML body</location>
    </subcellularLocation>
    <subcellularLocation>
        <location evidence="4">Nucleus</location>
        <location evidence="4">Nucleolus</location>
    </subcellularLocation>
    <subcellularLocation>
        <location evidence="5">Nucleus</location>
        <location evidence="5">Nucleoplasm</location>
    </subcellularLocation>
</comment>
<dbReference type="InterPro" id="IPR038298">
    <property type="entry name" value="Daxx_N_sf"/>
</dbReference>
<feature type="compositionally biased region" description="Basic and acidic residues" evidence="24">
    <location>
        <begin position="685"/>
        <end position="702"/>
    </location>
</feature>
<keyword evidence="20" id="KW-0539">Nucleus</keyword>
<dbReference type="InterPro" id="IPR046378">
    <property type="entry name" value="DAXX_histone-bd"/>
</dbReference>
<feature type="domain" description="Daxx histone-binding" evidence="26">
    <location>
        <begin position="284"/>
        <end position="370"/>
    </location>
</feature>
<accession>A0ABN9LMY2</accession>
<evidence type="ECO:0000256" key="11">
    <source>
        <dbReference type="ARBA" id="ARBA00022499"/>
    </source>
</evidence>
<keyword evidence="15" id="KW-0156">Chromatin regulator</keyword>
<feature type="compositionally biased region" description="Basic and acidic residues" evidence="24">
    <location>
        <begin position="31"/>
        <end position="41"/>
    </location>
</feature>
<feature type="coiled-coil region" evidence="23">
    <location>
        <begin position="178"/>
        <end position="215"/>
    </location>
</feature>
<feature type="region of interest" description="Disordered" evidence="24">
    <location>
        <begin position="1"/>
        <end position="43"/>
    </location>
</feature>
<dbReference type="Gene3D" id="1.10.8.810">
    <property type="entry name" value="Daxx helical bundle domain"/>
    <property type="match status" value="1"/>
</dbReference>
<feature type="compositionally biased region" description="Polar residues" evidence="24">
    <location>
        <begin position="841"/>
        <end position="851"/>
    </location>
</feature>
<evidence type="ECO:0000256" key="3">
    <source>
        <dbReference type="ARBA" id="ARBA00004584"/>
    </source>
</evidence>
<evidence type="ECO:0000256" key="18">
    <source>
        <dbReference type="ARBA" id="ARBA00023163"/>
    </source>
</evidence>
<gene>
    <name evidence="27" type="ORF">RIMI_LOCUS11148699</name>
</gene>
<dbReference type="CDD" id="cd13151">
    <property type="entry name" value="DAXX_helical_bundle"/>
    <property type="match status" value="1"/>
</dbReference>
<dbReference type="PANTHER" id="PTHR12766:SF7">
    <property type="entry name" value="DEATH DOMAIN-ASSOCIATED PROTEIN 6"/>
    <property type="match status" value="1"/>
</dbReference>
<reference evidence="27" key="1">
    <citation type="submission" date="2023-07" db="EMBL/GenBank/DDBJ databases">
        <authorList>
            <person name="Stuckert A."/>
        </authorList>
    </citation>
    <scope>NUCLEOTIDE SEQUENCE</scope>
</reference>
<evidence type="ECO:0000256" key="16">
    <source>
        <dbReference type="ARBA" id="ARBA00023015"/>
    </source>
</evidence>
<keyword evidence="12" id="KW-0597">Phosphoprotein</keyword>
<dbReference type="EMBL" id="CAUEEQ010024878">
    <property type="protein sequence ID" value="CAJ0946075.1"/>
    <property type="molecule type" value="Genomic_DNA"/>
</dbReference>
<feature type="compositionally biased region" description="Polar residues" evidence="24">
    <location>
        <begin position="469"/>
        <end position="489"/>
    </location>
</feature>
<protein>
    <recommendedName>
        <fullName evidence="7">Death domain-associated protein 6</fullName>
    </recommendedName>
    <alternativeName>
        <fullName evidence="22">Daxx</fullName>
    </alternativeName>
</protein>
<feature type="compositionally biased region" description="Basic and acidic residues" evidence="24">
    <location>
        <begin position="592"/>
        <end position="606"/>
    </location>
</feature>
<feature type="compositionally biased region" description="Polar residues" evidence="24">
    <location>
        <begin position="783"/>
        <end position="792"/>
    </location>
</feature>
<feature type="compositionally biased region" description="Low complexity" evidence="24">
    <location>
        <begin position="389"/>
        <end position="400"/>
    </location>
</feature>
<dbReference type="Pfam" id="PF03344">
    <property type="entry name" value="Daxx"/>
    <property type="match status" value="1"/>
</dbReference>
<evidence type="ECO:0000256" key="17">
    <source>
        <dbReference type="ARBA" id="ARBA00023054"/>
    </source>
</evidence>
<keyword evidence="14" id="KW-0832">Ubl conjugation</keyword>
<keyword evidence="21" id="KW-0137">Centromere</keyword>
<evidence type="ECO:0000256" key="20">
    <source>
        <dbReference type="ARBA" id="ARBA00023242"/>
    </source>
</evidence>
<name>A0ABN9LMY2_9NEOB</name>
<dbReference type="InterPro" id="IPR031333">
    <property type="entry name" value="Daxx_N"/>
</dbReference>
<evidence type="ECO:0000256" key="14">
    <source>
        <dbReference type="ARBA" id="ARBA00022843"/>
    </source>
</evidence>
<keyword evidence="8" id="KW-0158">Chromosome</keyword>
<feature type="compositionally biased region" description="Acidic residues" evidence="24">
    <location>
        <begin position="401"/>
        <end position="417"/>
    </location>
</feature>
<keyword evidence="16" id="KW-0805">Transcription regulation</keyword>
<evidence type="ECO:0000256" key="1">
    <source>
        <dbReference type="ARBA" id="ARBA00004322"/>
    </source>
</evidence>
<evidence type="ECO:0000256" key="15">
    <source>
        <dbReference type="ARBA" id="ARBA00022853"/>
    </source>
</evidence>
<evidence type="ECO:0000256" key="21">
    <source>
        <dbReference type="ARBA" id="ARBA00023328"/>
    </source>
</evidence>
<dbReference type="PANTHER" id="PTHR12766">
    <property type="entry name" value="DEATH DOMAIN-ASSOCIATED PROTEIN 6 DAXX"/>
    <property type="match status" value="1"/>
</dbReference>
<evidence type="ECO:0000256" key="19">
    <source>
        <dbReference type="ARBA" id="ARBA00023186"/>
    </source>
</evidence>
<evidence type="ECO:0000256" key="22">
    <source>
        <dbReference type="ARBA" id="ARBA00029641"/>
    </source>
</evidence>
<proteinExistence type="inferred from homology"/>
<evidence type="ECO:0000256" key="4">
    <source>
        <dbReference type="ARBA" id="ARBA00004604"/>
    </source>
</evidence>
<evidence type="ECO:0000256" key="24">
    <source>
        <dbReference type="SAM" id="MobiDB-lite"/>
    </source>
</evidence>
<evidence type="ECO:0000256" key="13">
    <source>
        <dbReference type="ARBA" id="ARBA00022703"/>
    </source>
</evidence>
<dbReference type="Pfam" id="PF20920">
    <property type="entry name" value="DAXX_hist_bd"/>
    <property type="match status" value="1"/>
</dbReference>
<feature type="compositionally biased region" description="Low complexity" evidence="24">
    <location>
        <begin position="496"/>
        <end position="508"/>
    </location>
</feature>
<evidence type="ECO:0000313" key="27">
    <source>
        <dbReference type="EMBL" id="CAJ0946075.1"/>
    </source>
</evidence>
<dbReference type="Gene3D" id="1.20.58.2170">
    <property type="match status" value="1"/>
</dbReference>